<evidence type="ECO:0000313" key="2">
    <source>
        <dbReference type="EMBL" id="KAF6420583.1"/>
    </source>
</evidence>
<evidence type="ECO:0000256" key="1">
    <source>
        <dbReference type="SAM" id="MobiDB-lite"/>
    </source>
</evidence>
<proteinExistence type="predicted"/>
<evidence type="ECO:0000313" key="3">
    <source>
        <dbReference type="Proteomes" id="UP000550707"/>
    </source>
</evidence>
<organism evidence="2 3">
    <name type="scientific">Molossus molossus</name>
    <name type="common">Pallas' mastiff bat</name>
    <name type="synonym">Vespertilio molossus</name>
    <dbReference type="NCBI Taxonomy" id="27622"/>
    <lineage>
        <taxon>Eukaryota</taxon>
        <taxon>Metazoa</taxon>
        <taxon>Chordata</taxon>
        <taxon>Craniata</taxon>
        <taxon>Vertebrata</taxon>
        <taxon>Euteleostomi</taxon>
        <taxon>Mammalia</taxon>
        <taxon>Eutheria</taxon>
        <taxon>Laurasiatheria</taxon>
        <taxon>Chiroptera</taxon>
        <taxon>Yangochiroptera</taxon>
        <taxon>Molossidae</taxon>
        <taxon>Molossus</taxon>
    </lineage>
</organism>
<accession>A0A7J8DBV0</accession>
<feature type="compositionally biased region" description="Basic and acidic residues" evidence="1">
    <location>
        <begin position="53"/>
        <end position="63"/>
    </location>
</feature>
<sequence>MTAFNMGESCKMDGIVSASLNVRLPAWLWPGCLLGCLPAQKVEDGAYGLPSDGPRETLPDTEHCASLGKRQGQKGEDPGSKGSGALSVLPQATISLSPLSFNVLLLNFSTPLPKLPLGRTDHGLLEI</sequence>
<dbReference type="EMBL" id="JACASF010000018">
    <property type="protein sequence ID" value="KAF6420583.1"/>
    <property type="molecule type" value="Genomic_DNA"/>
</dbReference>
<dbReference type="Proteomes" id="UP000550707">
    <property type="component" value="Unassembled WGS sequence"/>
</dbReference>
<name>A0A7J8DBV0_MOLMO</name>
<feature type="region of interest" description="Disordered" evidence="1">
    <location>
        <begin position="45"/>
        <end position="84"/>
    </location>
</feature>
<reference evidence="2 3" key="1">
    <citation type="journal article" date="2020" name="Nature">
        <title>Six reference-quality genomes reveal evolution of bat adaptations.</title>
        <authorList>
            <person name="Jebb D."/>
            <person name="Huang Z."/>
            <person name="Pippel M."/>
            <person name="Hughes G.M."/>
            <person name="Lavrichenko K."/>
            <person name="Devanna P."/>
            <person name="Winkler S."/>
            <person name="Jermiin L.S."/>
            <person name="Skirmuntt E.C."/>
            <person name="Katzourakis A."/>
            <person name="Burkitt-Gray L."/>
            <person name="Ray D.A."/>
            <person name="Sullivan K.A.M."/>
            <person name="Roscito J.G."/>
            <person name="Kirilenko B.M."/>
            <person name="Davalos L.M."/>
            <person name="Corthals A.P."/>
            <person name="Power M.L."/>
            <person name="Jones G."/>
            <person name="Ransome R.D."/>
            <person name="Dechmann D.K.N."/>
            <person name="Locatelli A.G."/>
            <person name="Puechmaille S.J."/>
            <person name="Fedrigo O."/>
            <person name="Jarvis E.D."/>
            <person name="Hiller M."/>
            <person name="Vernes S.C."/>
            <person name="Myers E.W."/>
            <person name="Teeling E.C."/>
        </authorList>
    </citation>
    <scope>NUCLEOTIDE SEQUENCE [LARGE SCALE GENOMIC DNA]</scope>
    <source>
        <strain evidence="2">MMolMol1</strain>
        <tissue evidence="2">Muscle</tissue>
    </source>
</reference>
<dbReference type="AlphaFoldDB" id="A0A7J8DBV0"/>
<protein>
    <submittedName>
        <fullName evidence="2">Uncharacterized protein</fullName>
    </submittedName>
</protein>
<keyword evidence="3" id="KW-1185">Reference proteome</keyword>
<gene>
    <name evidence="2" type="ORF">HJG59_009319</name>
</gene>
<comment type="caution">
    <text evidence="2">The sequence shown here is derived from an EMBL/GenBank/DDBJ whole genome shotgun (WGS) entry which is preliminary data.</text>
</comment>
<dbReference type="InParanoid" id="A0A7J8DBV0"/>